<evidence type="ECO:0000259" key="5">
    <source>
        <dbReference type="PROSITE" id="PS51078"/>
    </source>
</evidence>
<sequence>MATTVDKGLLLLQALAAEESRTGAPVTNTWLADQLNLDQAQVSRMLSALAAAGLAEREPESRGYRVGSGYFDIGAAAMRVEVLAKVRPVIRGLLHAWHEPAWLSVLSRGQVLTVQAEPSQWFPYFPVRVGAMTPAWCSGPGRALTQGLSRDELTTLFRDETFVGGGPGAVRDPLELFERNLQSAKMVAVVADSEFEHDVVEFSAPAQCDQLDMAVAVSVAVPKHRISGRTTTIATSVAEAAQGVTALLRAASPIAPKAGRPAP</sequence>
<feature type="domain" description="IclR-ED" evidence="5">
    <location>
        <begin position="69"/>
        <end position="260"/>
    </location>
</feature>
<dbReference type="GO" id="GO:0045892">
    <property type="term" value="P:negative regulation of DNA-templated transcription"/>
    <property type="evidence" value="ECO:0007669"/>
    <property type="project" value="TreeGrafter"/>
</dbReference>
<dbReference type="InterPro" id="IPR036390">
    <property type="entry name" value="WH_DNA-bd_sf"/>
</dbReference>
<dbReference type="SMART" id="SM00346">
    <property type="entry name" value="HTH_ICLR"/>
    <property type="match status" value="1"/>
</dbReference>
<dbReference type="EMBL" id="CSWP01000007">
    <property type="protein sequence ID" value="CPV62711.1"/>
    <property type="molecule type" value="Genomic_DNA"/>
</dbReference>
<evidence type="ECO:0000313" key="7">
    <source>
        <dbReference type="Proteomes" id="UP000045782"/>
    </source>
</evidence>
<dbReference type="PROSITE" id="PS51078">
    <property type="entry name" value="ICLR_ED"/>
    <property type="match status" value="1"/>
</dbReference>
<dbReference type="InterPro" id="IPR029016">
    <property type="entry name" value="GAF-like_dom_sf"/>
</dbReference>
<dbReference type="RefSeq" id="WP_005064358.1">
    <property type="nucleotide sequence ID" value="NZ_CP014951.1"/>
</dbReference>
<accession>A0A0U0ZQ29</accession>
<dbReference type="InterPro" id="IPR050707">
    <property type="entry name" value="HTH_MetabolicPath_Reg"/>
</dbReference>
<dbReference type="Proteomes" id="UP000045782">
    <property type="component" value="Unassembled WGS sequence"/>
</dbReference>
<dbReference type="InterPro" id="IPR036388">
    <property type="entry name" value="WH-like_DNA-bd_sf"/>
</dbReference>
<dbReference type="Gene3D" id="1.10.10.10">
    <property type="entry name" value="Winged helix-like DNA-binding domain superfamily/Winged helix DNA-binding domain"/>
    <property type="match status" value="1"/>
</dbReference>
<dbReference type="InterPro" id="IPR005471">
    <property type="entry name" value="Tscrpt_reg_IclR_N"/>
</dbReference>
<evidence type="ECO:0000256" key="2">
    <source>
        <dbReference type="ARBA" id="ARBA00023125"/>
    </source>
</evidence>
<evidence type="ECO:0000256" key="1">
    <source>
        <dbReference type="ARBA" id="ARBA00023015"/>
    </source>
</evidence>
<proteinExistence type="predicted"/>
<dbReference type="Pfam" id="PF01614">
    <property type="entry name" value="IclR_C"/>
    <property type="match status" value="1"/>
</dbReference>
<dbReference type="GO" id="GO:0003677">
    <property type="term" value="F:DNA binding"/>
    <property type="evidence" value="ECO:0007669"/>
    <property type="project" value="UniProtKB-KW"/>
</dbReference>
<dbReference type="PANTHER" id="PTHR30136:SF35">
    <property type="entry name" value="HTH-TYPE TRANSCRIPTIONAL REGULATOR RV1719"/>
    <property type="match status" value="1"/>
</dbReference>
<dbReference type="PANTHER" id="PTHR30136">
    <property type="entry name" value="HELIX-TURN-HELIX TRANSCRIPTIONAL REGULATOR, ICLR FAMILY"/>
    <property type="match status" value="1"/>
</dbReference>
<dbReference type="AlphaFoldDB" id="A0A0U0ZQ29"/>
<protein>
    <submittedName>
        <fullName evidence="6">Putative transcriptional regulator, IclR</fullName>
    </submittedName>
</protein>
<evidence type="ECO:0000256" key="3">
    <source>
        <dbReference type="ARBA" id="ARBA00023163"/>
    </source>
</evidence>
<keyword evidence="3" id="KW-0804">Transcription</keyword>
<keyword evidence="2" id="KW-0238">DNA-binding</keyword>
<organism evidence="6 7">
    <name type="scientific">Mycobacteroides abscessus</name>
    <dbReference type="NCBI Taxonomy" id="36809"/>
    <lineage>
        <taxon>Bacteria</taxon>
        <taxon>Bacillati</taxon>
        <taxon>Actinomycetota</taxon>
        <taxon>Actinomycetes</taxon>
        <taxon>Mycobacteriales</taxon>
        <taxon>Mycobacteriaceae</taxon>
        <taxon>Mycobacteroides</taxon>
    </lineage>
</organism>
<dbReference type="PROSITE" id="PS51077">
    <property type="entry name" value="HTH_ICLR"/>
    <property type="match status" value="1"/>
</dbReference>
<evidence type="ECO:0000313" key="6">
    <source>
        <dbReference type="EMBL" id="CPV62711.1"/>
    </source>
</evidence>
<dbReference type="SUPFAM" id="SSF46785">
    <property type="entry name" value="Winged helix' DNA-binding domain"/>
    <property type="match status" value="1"/>
</dbReference>
<reference evidence="6 7" key="1">
    <citation type="submission" date="2015-03" db="EMBL/GenBank/DDBJ databases">
        <authorList>
            <person name="Murphy D."/>
        </authorList>
    </citation>
    <scope>NUCLEOTIDE SEQUENCE [LARGE SCALE GENOMIC DNA]</scope>
    <source>
        <strain evidence="6 7">PAP088</strain>
    </source>
</reference>
<feature type="domain" description="HTH iclR-type" evidence="4">
    <location>
        <begin position="2"/>
        <end position="68"/>
    </location>
</feature>
<dbReference type="Pfam" id="PF09339">
    <property type="entry name" value="HTH_IclR"/>
    <property type="match status" value="1"/>
</dbReference>
<evidence type="ECO:0000259" key="4">
    <source>
        <dbReference type="PROSITE" id="PS51077"/>
    </source>
</evidence>
<dbReference type="SUPFAM" id="SSF55781">
    <property type="entry name" value="GAF domain-like"/>
    <property type="match status" value="1"/>
</dbReference>
<dbReference type="Gene3D" id="3.30.450.40">
    <property type="match status" value="1"/>
</dbReference>
<dbReference type="InterPro" id="IPR014757">
    <property type="entry name" value="Tscrpt_reg_IclR_C"/>
</dbReference>
<keyword evidence="1" id="KW-0805">Transcription regulation</keyword>
<name>A0A0U0ZQ29_9MYCO</name>
<gene>
    <name evidence="6" type="ORF">ERS075579_03485</name>
</gene>
<dbReference type="GO" id="GO:0003700">
    <property type="term" value="F:DNA-binding transcription factor activity"/>
    <property type="evidence" value="ECO:0007669"/>
    <property type="project" value="TreeGrafter"/>
</dbReference>